<evidence type="ECO:0000313" key="1">
    <source>
        <dbReference type="EMBL" id="KAL3510528.1"/>
    </source>
</evidence>
<gene>
    <name evidence="1" type="ORF">ACH5RR_029929</name>
</gene>
<dbReference type="AlphaFoldDB" id="A0ABD2YYC9"/>
<dbReference type="PANTHER" id="PTHR11566:SF21">
    <property type="entry name" value="DYNAMIN RELATED PROTEIN 1, ISOFORM A"/>
    <property type="match status" value="1"/>
</dbReference>
<dbReference type="EMBL" id="JBJUIK010000012">
    <property type="protein sequence ID" value="KAL3510528.1"/>
    <property type="molecule type" value="Genomic_DNA"/>
</dbReference>
<proteinExistence type="predicted"/>
<dbReference type="InterPro" id="IPR027417">
    <property type="entry name" value="P-loop_NTPase"/>
</dbReference>
<protein>
    <submittedName>
        <fullName evidence="1">Uncharacterized protein</fullName>
    </submittedName>
</protein>
<reference evidence="1 2" key="1">
    <citation type="submission" date="2024-11" db="EMBL/GenBank/DDBJ databases">
        <title>A near-complete genome assembly of Cinchona calisaya.</title>
        <authorList>
            <person name="Lian D.C."/>
            <person name="Zhao X.W."/>
            <person name="Wei L."/>
        </authorList>
    </citation>
    <scope>NUCLEOTIDE SEQUENCE [LARGE SCALE GENOMIC DNA]</scope>
    <source>
        <tissue evidence="1">Nenye</tissue>
    </source>
</reference>
<dbReference type="InterPro" id="IPR022812">
    <property type="entry name" value="Dynamin"/>
</dbReference>
<sequence length="145" mass="16296">MGNNKGELDGLFAGYDDVLQLQWCAYKITKELDFKRLLYEILGPLKSDDLRSSWKFCRSGDVQMLKEEDEKAVTPTNANLANSDALHLAGATDPNEHIGLLLQLDIMNRDIDALNFLLEKLIPLKLDNVGVVNRSQEVTFPSCEL</sequence>
<name>A0ABD2YYC9_9GENT</name>
<dbReference type="PANTHER" id="PTHR11566">
    <property type="entry name" value="DYNAMIN"/>
    <property type="match status" value="1"/>
</dbReference>
<keyword evidence="2" id="KW-1185">Reference proteome</keyword>
<organism evidence="1 2">
    <name type="scientific">Cinchona calisaya</name>
    <dbReference type="NCBI Taxonomy" id="153742"/>
    <lineage>
        <taxon>Eukaryota</taxon>
        <taxon>Viridiplantae</taxon>
        <taxon>Streptophyta</taxon>
        <taxon>Embryophyta</taxon>
        <taxon>Tracheophyta</taxon>
        <taxon>Spermatophyta</taxon>
        <taxon>Magnoliopsida</taxon>
        <taxon>eudicotyledons</taxon>
        <taxon>Gunneridae</taxon>
        <taxon>Pentapetalae</taxon>
        <taxon>asterids</taxon>
        <taxon>lamiids</taxon>
        <taxon>Gentianales</taxon>
        <taxon>Rubiaceae</taxon>
        <taxon>Cinchonoideae</taxon>
        <taxon>Cinchoneae</taxon>
        <taxon>Cinchona</taxon>
    </lineage>
</organism>
<evidence type="ECO:0000313" key="2">
    <source>
        <dbReference type="Proteomes" id="UP001630127"/>
    </source>
</evidence>
<dbReference type="Proteomes" id="UP001630127">
    <property type="component" value="Unassembled WGS sequence"/>
</dbReference>
<comment type="caution">
    <text evidence="1">The sequence shown here is derived from an EMBL/GenBank/DDBJ whole genome shotgun (WGS) entry which is preliminary data.</text>
</comment>
<accession>A0ABD2YYC9</accession>
<dbReference type="PRINTS" id="PR00195">
    <property type="entry name" value="DYNAMIN"/>
</dbReference>
<dbReference type="Gene3D" id="3.40.50.300">
    <property type="entry name" value="P-loop containing nucleotide triphosphate hydrolases"/>
    <property type="match status" value="1"/>
</dbReference>